<keyword evidence="1" id="KW-1133">Transmembrane helix</keyword>
<dbReference type="AlphaFoldDB" id="A0A1F5HAD3"/>
<evidence type="ECO:0000256" key="1">
    <source>
        <dbReference type="SAM" id="Phobius"/>
    </source>
</evidence>
<evidence type="ECO:0008006" key="4">
    <source>
        <dbReference type="Google" id="ProtNLM"/>
    </source>
</evidence>
<dbReference type="STRING" id="1797737.A2196_05660"/>
<protein>
    <recommendedName>
        <fullName evidence="4">Polysaccharide chain length determinant N-terminal domain-containing protein</fullName>
    </recommendedName>
</protein>
<evidence type="ECO:0000313" key="2">
    <source>
        <dbReference type="EMBL" id="OGE00992.1"/>
    </source>
</evidence>
<proteinExistence type="predicted"/>
<gene>
    <name evidence="2" type="ORF">A2196_05660</name>
</gene>
<organism evidence="2 3">
    <name type="scientific">Candidatus Curtissbacteria bacterium RIFOXYA1_FULL_41_14</name>
    <dbReference type="NCBI Taxonomy" id="1797737"/>
    <lineage>
        <taxon>Bacteria</taxon>
        <taxon>Candidatus Curtissiibacteriota</taxon>
    </lineage>
</organism>
<keyword evidence="1" id="KW-0472">Membrane</keyword>
<accession>A0A1F5HAD3</accession>
<comment type="caution">
    <text evidence="2">The sequence shown here is derived from an EMBL/GenBank/DDBJ whole genome shotgun (WGS) entry which is preliminary data.</text>
</comment>
<dbReference type="EMBL" id="MFCA01000030">
    <property type="protein sequence ID" value="OGE00992.1"/>
    <property type="molecule type" value="Genomic_DNA"/>
</dbReference>
<dbReference type="Proteomes" id="UP000176751">
    <property type="component" value="Unassembled WGS sequence"/>
</dbReference>
<reference evidence="2 3" key="1">
    <citation type="journal article" date="2016" name="Nat. Commun.">
        <title>Thousands of microbial genomes shed light on interconnected biogeochemical processes in an aquifer system.</title>
        <authorList>
            <person name="Anantharaman K."/>
            <person name="Brown C.T."/>
            <person name="Hug L.A."/>
            <person name="Sharon I."/>
            <person name="Castelle C.J."/>
            <person name="Probst A.J."/>
            <person name="Thomas B.C."/>
            <person name="Singh A."/>
            <person name="Wilkins M.J."/>
            <person name="Karaoz U."/>
            <person name="Brodie E.L."/>
            <person name="Williams K.H."/>
            <person name="Hubbard S.S."/>
            <person name="Banfield J.F."/>
        </authorList>
    </citation>
    <scope>NUCLEOTIDE SEQUENCE [LARGE SCALE GENOMIC DNA]</scope>
</reference>
<name>A0A1F5HAD3_9BACT</name>
<sequence>MELVEFLKFFKKNALAVIFFVFAGLVLSVLLSAKLPSGYSQSQTFYIVEPWKNAGAFYDYEGYYGQQKARDFTDTAVAILQSENFPNLTVRKVAPQVIKLTATAESADESENLLDRVKGSFNQELVSLSGQDQALQIRPIGQVQPASFVSPNKKLLAVFGASLGFVFGVLVVGLKTYFKV</sequence>
<keyword evidence="1" id="KW-0812">Transmembrane</keyword>
<feature type="transmembrane region" description="Helical" evidence="1">
    <location>
        <begin position="155"/>
        <end position="178"/>
    </location>
</feature>
<evidence type="ECO:0000313" key="3">
    <source>
        <dbReference type="Proteomes" id="UP000176751"/>
    </source>
</evidence>